<dbReference type="Gene3D" id="3.40.50.300">
    <property type="entry name" value="P-loop containing nucleotide triphosphate hydrolases"/>
    <property type="match status" value="2"/>
</dbReference>
<dbReference type="OrthoDB" id="9757917at2"/>
<dbReference type="PROSITE" id="PS50011">
    <property type="entry name" value="PROTEIN_KINASE_DOM"/>
    <property type="match status" value="1"/>
</dbReference>
<dbReference type="InterPro" id="IPR000719">
    <property type="entry name" value="Prot_kinase_dom"/>
</dbReference>
<dbReference type="GO" id="GO:0004672">
    <property type="term" value="F:protein kinase activity"/>
    <property type="evidence" value="ECO:0007669"/>
    <property type="project" value="InterPro"/>
</dbReference>
<dbReference type="PANTHER" id="PTHR10887:SF495">
    <property type="entry name" value="HELICASE SENATAXIN ISOFORM X1-RELATED"/>
    <property type="match status" value="1"/>
</dbReference>
<sequence>MQIVCLDPLGINGYERKANDVLEEHLPNNWKGYSSLEMIGRQSNEFEADIILITDDRIIVVELKNYTGKLYSDNRGWVQEYSDGHQETRRDGVKQARRAAQILSSKLDQKLKGKFRPWVDFCVVLCGSADNSNLPSDEREYVFTLDEFKKIGDVNHYVKCFGKKKSFKRKEDFPNKNITIWDRIFSNNSADFKAKTFSVNNYIQKSTALFQHKDHLYAEFQSERANNHNYKALMRRWDFTAPCIVESARTPEQRALIAHRESSVLGYIDTQEDDLKDLHLSLLHLPTDLSSDFVELYEWPSRKERLEQFIRKNKSKLSDDSRLDLIQALISQLARLHDIDVAHRDIGSHSIWLSLPSKVVLSNFLTASYPDPQNKTVSNVRSILQHGRVVTPEDLFDDSDGTAFTRDVYLATAASHYIAFGCWPNKQDGIYSWSPIKNNKLSELLQTWFDKGLELESGQRFQDLRESLTEFNRLLKGDKPSNNGALESISPFLSTKNIYADFGAIPEQVNGTCHLLKTPDEKLGVKAWFGVSDTNKGGGINHQLLAFLHRVQIISTANLSCIQEISEFGFNAQMQNVYFVFEWANGITWDTFLTDAEKGMGTIIGKSLLKSLLKLHSAHLFHGDIQPGNIIINDSEVTFIDIVEYNHTSESRYTPSYVPDNFENISINAIDRFATIKLVNELANKFGLIHLINHTKLLMEQPEISVADVEKLHDEYDAILNPPPPKEIEKFEINHKNFSSITSNFVSDDGVFYVLIKLNAGKNKDLVRIILSGTKNQVDLLVNPENKFVVTAYIKEIRHDQFMWNKRDSDIEIKGDISLANSSYDNNIKLLNAVLESPVFHELTKRSENVPLIKNETSRSILTLAKPDKPKIGSASEIWKVLVETEHESNPKIQVTTEPKRTETGRFTFNYTSENNKLDFDLSKENVALKTELRGELREIGRIEDFGSDTILYRPKGRNTPRVGDSIVLEGSLSAASLAKREKAVSNLVMGRGVISNITDYFSPGLSIEPTVSKMEPSDEELEEYTEYGADKEILFELNELQRKAFKDIYRYGPVTLLQGPPGTGKTAFIGSFIHYTISKGAKRVLLVSQSHEAVNNAAEKVRSLFGKVDKSIDIVRLGDQRNLSMNLDDVGEKSLQEHYRDKFRAEYKERICALVDNLGLEHEFVEIVTDYELSFGQKIDRLISQSKDSELLENMEFNQRVNKIKDQLSSFINRTIDIQMDFEGVALCDIRDKLYGKLSLNFEVYSPELIDKLKNIIFISNEWLSVMASSKAQFQNFLAKTRTLVCGTCVGIGRYQYGIQENIYDLVVIDEAARSPASELAIAMQVGRKILLVGDHKQLPPLFDDEHIKAAKRILPSISSDEFKRSDFERAFLSDYGQVVGQSLMMQYRMAPTIGDLVSHCFYDNALETGRGEPEPEYADLPASLGKTVTWLDTSSKGKNAEESRPNWKGANTHSAINSGEADVVISLLSQLMKADNNSQIFKESEEPTIGIICMYGEQSRLLIKKINTLAWARTLLEKRIIKVDTVDSYQGKENSIVIVSLVRSNKHFSQGHVSSENRANVALSRAKERLYVVGDNRMWSRQNQESAFGRVYSYITSEDNDDCCVIDAVSVEKL</sequence>
<dbReference type="InterPro" id="IPR047187">
    <property type="entry name" value="SF1_C_Upf1"/>
</dbReference>
<dbReference type="Gene3D" id="1.10.510.10">
    <property type="entry name" value="Transferase(Phosphotransferase) domain 1"/>
    <property type="match status" value="2"/>
</dbReference>
<dbReference type="PROSITE" id="PS50965">
    <property type="entry name" value="NERD"/>
    <property type="match status" value="1"/>
</dbReference>
<dbReference type="Pfam" id="PF13087">
    <property type="entry name" value="AAA_12"/>
    <property type="match status" value="1"/>
</dbReference>
<dbReference type="SUPFAM" id="SSF52540">
    <property type="entry name" value="P-loop containing nucleoside triphosphate hydrolases"/>
    <property type="match status" value="1"/>
</dbReference>
<dbReference type="InterPro" id="IPR045055">
    <property type="entry name" value="DNA2/NAM7-like"/>
</dbReference>
<dbReference type="InterPro" id="IPR041679">
    <property type="entry name" value="DNA2/NAM7-like_C"/>
</dbReference>
<reference evidence="3 4" key="1">
    <citation type="submission" date="2019-07" db="EMBL/GenBank/DDBJ databases">
        <title>Genomes of sea-ice associated Colwellia species.</title>
        <authorList>
            <person name="Bowman J.P."/>
        </authorList>
    </citation>
    <scope>NUCLEOTIDE SEQUENCE [LARGE SCALE GENOMIC DNA]</scope>
    <source>
        <strain evidence="3 4">ACAM 459</strain>
    </source>
</reference>
<accession>A0A5C6QSS1</accession>
<comment type="caution">
    <text evidence="3">The sequence shown here is derived from an EMBL/GenBank/DDBJ whole genome shotgun (WGS) entry which is preliminary data.</text>
</comment>
<dbReference type="InterPro" id="IPR011528">
    <property type="entry name" value="NERD"/>
</dbReference>
<evidence type="ECO:0000313" key="3">
    <source>
        <dbReference type="EMBL" id="TWX71723.1"/>
    </source>
</evidence>
<evidence type="ECO:0000259" key="1">
    <source>
        <dbReference type="PROSITE" id="PS50011"/>
    </source>
</evidence>
<dbReference type="CDD" id="cd18808">
    <property type="entry name" value="SF1_C_Upf1"/>
    <property type="match status" value="1"/>
</dbReference>
<dbReference type="InterPro" id="IPR041677">
    <property type="entry name" value="DNA2/NAM7_AAA_11"/>
</dbReference>
<dbReference type="InterPro" id="IPR011009">
    <property type="entry name" value="Kinase-like_dom_sf"/>
</dbReference>
<dbReference type="EMBL" id="VOLT01000001">
    <property type="protein sequence ID" value="TWX71723.1"/>
    <property type="molecule type" value="Genomic_DNA"/>
</dbReference>
<feature type="domain" description="Protein kinase" evidence="1">
    <location>
        <begin position="215"/>
        <end position="493"/>
    </location>
</feature>
<dbReference type="Pfam" id="PF08378">
    <property type="entry name" value="NERD"/>
    <property type="match status" value="1"/>
</dbReference>
<gene>
    <name evidence="3" type="ORF">ESZ36_00355</name>
</gene>
<dbReference type="PANTHER" id="PTHR10887">
    <property type="entry name" value="DNA2/NAM7 HELICASE FAMILY"/>
    <property type="match status" value="1"/>
</dbReference>
<dbReference type="InterPro" id="IPR027417">
    <property type="entry name" value="P-loop_NTPase"/>
</dbReference>
<keyword evidence="4" id="KW-1185">Reference proteome</keyword>
<proteinExistence type="predicted"/>
<dbReference type="Proteomes" id="UP000321822">
    <property type="component" value="Unassembled WGS sequence"/>
</dbReference>
<dbReference type="GO" id="GO:0005524">
    <property type="term" value="F:ATP binding"/>
    <property type="evidence" value="ECO:0007669"/>
    <property type="project" value="InterPro"/>
</dbReference>
<dbReference type="Pfam" id="PF13086">
    <property type="entry name" value="AAA_11"/>
    <property type="match status" value="1"/>
</dbReference>
<dbReference type="SUPFAM" id="SSF56112">
    <property type="entry name" value="Protein kinase-like (PK-like)"/>
    <property type="match status" value="2"/>
</dbReference>
<evidence type="ECO:0000313" key="4">
    <source>
        <dbReference type="Proteomes" id="UP000321822"/>
    </source>
</evidence>
<evidence type="ECO:0000259" key="2">
    <source>
        <dbReference type="PROSITE" id="PS50965"/>
    </source>
</evidence>
<protein>
    <submittedName>
        <fullName evidence="3">AAA family ATPase</fullName>
    </submittedName>
</protein>
<name>A0A5C6QSS1_9GAMM</name>
<organism evidence="3 4">
    <name type="scientific">Colwellia demingiae</name>
    <dbReference type="NCBI Taxonomy" id="89401"/>
    <lineage>
        <taxon>Bacteria</taxon>
        <taxon>Pseudomonadati</taxon>
        <taxon>Pseudomonadota</taxon>
        <taxon>Gammaproteobacteria</taxon>
        <taxon>Alteromonadales</taxon>
        <taxon>Colwelliaceae</taxon>
        <taxon>Colwellia</taxon>
    </lineage>
</organism>
<dbReference type="RefSeq" id="WP_146781962.1">
    <property type="nucleotide sequence ID" value="NZ_VOLT01000001.1"/>
</dbReference>
<feature type="domain" description="NERD" evidence="2">
    <location>
        <begin position="10"/>
        <end position="126"/>
    </location>
</feature>
<dbReference type="GO" id="GO:0004386">
    <property type="term" value="F:helicase activity"/>
    <property type="evidence" value="ECO:0007669"/>
    <property type="project" value="InterPro"/>
</dbReference>